<keyword evidence="1" id="KW-0812">Transmembrane</keyword>
<organism evidence="2 3">
    <name type="scientific">Candidatus Kaiserbacteria bacterium RIFOXYD1_FULL_47_14</name>
    <dbReference type="NCBI Taxonomy" id="1798533"/>
    <lineage>
        <taxon>Bacteria</taxon>
        <taxon>Candidatus Kaiseribacteriota</taxon>
    </lineage>
</organism>
<dbReference type="Proteomes" id="UP000176867">
    <property type="component" value="Unassembled WGS sequence"/>
</dbReference>
<keyword evidence="1" id="KW-0472">Membrane</keyword>
<protein>
    <recommendedName>
        <fullName evidence="4">Metallo-beta-lactamase domain-containing protein</fullName>
    </recommendedName>
</protein>
<keyword evidence="1" id="KW-1133">Transmembrane helix</keyword>
<evidence type="ECO:0000313" key="2">
    <source>
        <dbReference type="EMBL" id="OGG92884.1"/>
    </source>
</evidence>
<dbReference type="STRING" id="1798533.A2609_03475"/>
<comment type="caution">
    <text evidence="2">The sequence shown here is derived from an EMBL/GenBank/DDBJ whole genome shotgun (WGS) entry which is preliminary data.</text>
</comment>
<dbReference type="AlphaFoldDB" id="A0A1F6G441"/>
<feature type="transmembrane region" description="Helical" evidence="1">
    <location>
        <begin position="6"/>
        <end position="25"/>
    </location>
</feature>
<sequence length="165" mass="17888">MKNFYLILFFILIAGNIFIYQTIFAPRILEISLLEVGKGCATLVRTPNGKTLLIDTGPDASILRALGAALPFWQRRIDAVALTNNKSASVVGLQDVKNRYDVPTILHFGTVTTPYGARLALDSVQISILYASTLTIYYGSASISISSSTPKGVYISNGKTVTKPK</sequence>
<dbReference type="EMBL" id="MFMU01000017">
    <property type="protein sequence ID" value="OGG92884.1"/>
    <property type="molecule type" value="Genomic_DNA"/>
</dbReference>
<dbReference type="InterPro" id="IPR036866">
    <property type="entry name" value="RibonucZ/Hydroxyglut_hydro"/>
</dbReference>
<name>A0A1F6G441_9BACT</name>
<evidence type="ECO:0008006" key="4">
    <source>
        <dbReference type="Google" id="ProtNLM"/>
    </source>
</evidence>
<evidence type="ECO:0000256" key="1">
    <source>
        <dbReference type="SAM" id="Phobius"/>
    </source>
</evidence>
<evidence type="ECO:0000313" key="3">
    <source>
        <dbReference type="Proteomes" id="UP000176867"/>
    </source>
</evidence>
<accession>A0A1F6G441</accession>
<reference evidence="2 3" key="1">
    <citation type="journal article" date="2016" name="Nat. Commun.">
        <title>Thousands of microbial genomes shed light on interconnected biogeochemical processes in an aquifer system.</title>
        <authorList>
            <person name="Anantharaman K."/>
            <person name="Brown C.T."/>
            <person name="Hug L.A."/>
            <person name="Sharon I."/>
            <person name="Castelle C.J."/>
            <person name="Probst A.J."/>
            <person name="Thomas B.C."/>
            <person name="Singh A."/>
            <person name="Wilkins M.J."/>
            <person name="Karaoz U."/>
            <person name="Brodie E.L."/>
            <person name="Williams K.H."/>
            <person name="Hubbard S.S."/>
            <person name="Banfield J.F."/>
        </authorList>
    </citation>
    <scope>NUCLEOTIDE SEQUENCE [LARGE SCALE GENOMIC DNA]</scope>
</reference>
<dbReference type="SUPFAM" id="SSF56281">
    <property type="entry name" value="Metallo-hydrolase/oxidoreductase"/>
    <property type="match status" value="1"/>
</dbReference>
<proteinExistence type="predicted"/>
<gene>
    <name evidence="2" type="ORF">A2609_03475</name>
</gene>
<dbReference type="Gene3D" id="3.60.15.10">
    <property type="entry name" value="Ribonuclease Z/Hydroxyacylglutathione hydrolase-like"/>
    <property type="match status" value="1"/>
</dbReference>